<dbReference type="InterPro" id="IPR045375">
    <property type="entry name" value="Put_radical_SAM-like_N"/>
</dbReference>
<proteinExistence type="predicted"/>
<dbReference type="Gene3D" id="3.20.20.70">
    <property type="entry name" value="Aldolase class I"/>
    <property type="match status" value="1"/>
</dbReference>
<dbReference type="STRING" id="574087.Acear_1044"/>
<dbReference type="Pfam" id="PF17820">
    <property type="entry name" value="PDZ_6"/>
    <property type="match status" value="1"/>
</dbReference>
<evidence type="ECO:0000313" key="4">
    <source>
        <dbReference type="EMBL" id="ADL12570.1"/>
    </source>
</evidence>
<dbReference type="InterPro" id="IPR058240">
    <property type="entry name" value="rSAM_sf"/>
</dbReference>
<dbReference type="SUPFAM" id="SSF102114">
    <property type="entry name" value="Radical SAM enzymes"/>
    <property type="match status" value="1"/>
</dbReference>
<evidence type="ECO:0000313" key="5">
    <source>
        <dbReference type="Proteomes" id="UP000001661"/>
    </source>
</evidence>
<dbReference type="Proteomes" id="UP000001661">
    <property type="component" value="Chromosome"/>
</dbReference>
<dbReference type="HOGENOM" id="CLU_037396_0_0_9"/>
<evidence type="ECO:0008006" key="6">
    <source>
        <dbReference type="Google" id="ProtNLM"/>
    </source>
</evidence>
<name>D9QPX9_ACEAZ</name>
<dbReference type="eggNOG" id="COG1625">
    <property type="taxonomic scope" value="Bacteria"/>
</dbReference>
<evidence type="ECO:0000259" key="1">
    <source>
        <dbReference type="Pfam" id="PF04459"/>
    </source>
</evidence>
<protein>
    <recommendedName>
        <fullName evidence="6">PDZ domain-containing protein</fullName>
    </recommendedName>
</protein>
<feature type="domain" description="DUF512" evidence="1">
    <location>
        <begin position="223"/>
        <end position="415"/>
    </location>
</feature>
<dbReference type="SUPFAM" id="SSF50156">
    <property type="entry name" value="PDZ domain-like"/>
    <property type="match status" value="1"/>
</dbReference>
<feature type="domain" description="PDZ" evidence="2">
    <location>
        <begin position="9"/>
        <end position="46"/>
    </location>
</feature>
<dbReference type="InterPro" id="IPR041489">
    <property type="entry name" value="PDZ_6"/>
</dbReference>
<accession>D9QPX9</accession>
<reference evidence="4 5" key="1">
    <citation type="journal article" date="2010" name="Stand. Genomic Sci.">
        <title>Complete genome sequence of Acetohalobium arabaticum type strain (Z-7288).</title>
        <authorList>
            <person name="Sikorski J."/>
            <person name="Lapidus A."/>
            <person name="Chertkov O."/>
            <person name="Lucas S."/>
            <person name="Copeland A."/>
            <person name="Glavina Del Rio T."/>
            <person name="Nolan M."/>
            <person name="Tice H."/>
            <person name="Cheng J.F."/>
            <person name="Han C."/>
            <person name="Brambilla E."/>
            <person name="Pitluck S."/>
            <person name="Liolios K."/>
            <person name="Ivanova N."/>
            <person name="Mavromatis K."/>
            <person name="Mikhailova N."/>
            <person name="Pati A."/>
            <person name="Bruce D."/>
            <person name="Detter C."/>
            <person name="Tapia R."/>
            <person name="Goodwin L."/>
            <person name="Chen A."/>
            <person name="Palaniappan K."/>
            <person name="Land M."/>
            <person name="Hauser L."/>
            <person name="Chang Y.J."/>
            <person name="Jeffries C.D."/>
            <person name="Rohde M."/>
            <person name="Goker M."/>
            <person name="Spring S."/>
            <person name="Woyke T."/>
            <person name="Bristow J."/>
            <person name="Eisen J.A."/>
            <person name="Markowitz V."/>
            <person name="Hugenholtz P."/>
            <person name="Kyrpides N.C."/>
            <person name="Klenk H.P."/>
        </authorList>
    </citation>
    <scope>NUCLEOTIDE SEQUENCE [LARGE SCALE GENOMIC DNA]</scope>
    <source>
        <strain evidence="5">ATCC 49924 / DSM 5501 / Z-7288</strain>
    </source>
</reference>
<dbReference type="InterPro" id="IPR013785">
    <property type="entry name" value="Aldolase_TIM"/>
</dbReference>
<feature type="domain" description="Putative radical SAM N-terminal" evidence="3">
    <location>
        <begin position="70"/>
        <end position="220"/>
    </location>
</feature>
<evidence type="ECO:0000259" key="2">
    <source>
        <dbReference type="Pfam" id="PF17820"/>
    </source>
</evidence>
<dbReference type="OrthoDB" id="9774724at2"/>
<dbReference type="InterPro" id="IPR036034">
    <property type="entry name" value="PDZ_sf"/>
</dbReference>
<dbReference type="EMBL" id="CP002105">
    <property type="protein sequence ID" value="ADL12570.1"/>
    <property type="molecule type" value="Genomic_DNA"/>
</dbReference>
<dbReference type="RefSeq" id="WP_013278016.1">
    <property type="nucleotide sequence ID" value="NC_014378.1"/>
</dbReference>
<organism evidence="4 5">
    <name type="scientific">Acetohalobium arabaticum (strain ATCC 49924 / DSM 5501 / Z-7288)</name>
    <dbReference type="NCBI Taxonomy" id="574087"/>
    <lineage>
        <taxon>Bacteria</taxon>
        <taxon>Bacillati</taxon>
        <taxon>Bacillota</taxon>
        <taxon>Clostridia</taxon>
        <taxon>Halanaerobiales</taxon>
        <taxon>Halobacteroidaceae</taxon>
        <taxon>Acetohalobium</taxon>
    </lineage>
</organism>
<dbReference type="Pfam" id="PF04459">
    <property type="entry name" value="DUF512"/>
    <property type="match status" value="1"/>
</dbReference>
<keyword evidence="5" id="KW-1185">Reference proteome</keyword>
<dbReference type="KEGG" id="aar:Acear_1044"/>
<evidence type="ECO:0000259" key="3">
    <source>
        <dbReference type="Pfam" id="PF19238"/>
    </source>
</evidence>
<dbReference type="AlphaFoldDB" id="D9QPX9"/>
<dbReference type="Pfam" id="PF19238">
    <property type="entry name" value="Radical_SAM_2"/>
    <property type="match status" value="1"/>
</dbReference>
<dbReference type="InterPro" id="IPR007549">
    <property type="entry name" value="DUF512"/>
</dbReference>
<sequence length="437" mass="50214">MEEEPYVEITDIRPDSIADELDIESGDKLLRINDQQIRDYIDYRFLSTDLYLELLIRKKNGEEWLYEIEKDYDEDLGLEFSSIIYDGLKKCNNNCIFCFVDQSPAGLRETLNLKDDDYRFSFLQGSYITLTNLAEEEINRIKRLHLSPLYVSVHTTDPELRVRMMHNKKAGDILPKLRELVEAGIEFHTQIVLCPEINDGQELDRTIENLIELTPAVRSLAIVPVGLTEYRSGLYSLRSFTAQEAEEVIEQVAKWQEKLAQRGENFIYLADEFYLLADRELPAVEDYNGFVQLENGVGMIRLFWQQFEEAADQLPASLNEEADFTLITGELGAEALRPVIDRLNEIEKLSLNLLIVENKFFGSQVTVTGLLAGEDIIKAIEEAEVADKIVLPAVLLNDDDLFIDDLKLSDLENRFPQLEFILVDNDAENLVNRLMNI</sequence>
<gene>
    <name evidence="4" type="ordered locus">Acear_1044</name>
</gene>